<reference evidence="8" key="1">
    <citation type="journal article" date="2019" name="Int. J. Syst. Evol. Microbiol.">
        <title>The Global Catalogue of Microorganisms (GCM) 10K type strain sequencing project: providing services to taxonomists for standard genome sequencing and annotation.</title>
        <authorList>
            <consortium name="The Broad Institute Genomics Platform"/>
            <consortium name="The Broad Institute Genome Sequencing Center for Infectious Disease"/>
            <person name="Wu L."/>
            <person name="Ma J."/>
        </authorList>
    </citation>
    <scope>NUCLEOTIDE SEQUENCE [LARGE SCALE GENOMIC DNA]</scope>
    <source>
        <strain evidence="8">CGMCC 1.10131</strain>
    </source>
</reference>
<dbReference type="PANTHER" id="PTHR33931:SF5">
    <property type="entry name" value="UPF0299 MEMBRANE PROTEIN YOHJ"/>
    <property type="match status" value="1"/>
</dbReference>
<comment type="subcellular location">
    <subcellularLocation>
        <location evidence="1">Cell membrane</location>
        <topology evidence="1">Multi-pass membrane protein</topology>
    </subcellularLocation>
</comment>
<comment type="caution">
    <text evidence="7">The sequence shown here is derived from an EMBL/GenBank/DDBJ whole genome shotgun (WGS) entry which is preliminary data.</text>
</comment>
<protein>
    <submittedName>
        <fullName evidence="7">UPF0299 membrane protein</fullName>
    </submittedName>
</protein>
<keyword evidence="5 6" id="KW-0472">Membrane</keyword>
<feature type="transmembrane region" description="Helical" evidence="6">
    <location>
        <begin position="37"/>
        <end position="56"/>
    </location>
</feature>
<organism evidence="7 8">
    <name type="scientific">Agarivorans gilvus</name>
    <dbReference type="NCBI Taxonomy" id="680279"/>
    <lineage>
        <taxon>Bacteria</taxon>
        <taxon>Pseudomonadati</taxon>
        <taxon>Pseudomonadota</taxon>
        <taxon>Gammaproteobacteria</taxon>
        <taxon>Alteromonadales</taxon>
        <taxon>Alteromonadaceae</taxon>
        <taxon>Agarivorans</taxon>
    </lineage>
</organism>
<keyword evidence="4 6" id="KW-1133">Transmembrane helix</keyword>
<dbReference type="InterPro" id="IPR005538">
    <property type="entry name" value="LrgA/CidA"/>
</dbReference>
<feature type="transmembrane region" description="Helical" evidence="6">
    <location>
        <begin position="7"/>
        <end position="25"/>
    </location>
</feature>
<dbReference type="Pfam" id="PF03788">
    <property type="entry name" value="LrgA"/>
    <property type="match status" value="1"/>
</dbReference>
<keyword evidence="3 6" id="KW-0812">Transmembrane</keyword>
<evidence type="ECO:0000256" key="6">
    <source>
        <dbReference type="SAM" id="Phobius"/>
    </source>
</evidence>
<dbReference type="EMBL" id="BMDY01000004">
    <property type="protein sequence ID" value="GGA98099.1"/>
    <property type="molecule type" value="Genomic_DNA"/>
</dbReference>
<keyword evidence="8" id="KW-1185">Reference proteome</keyword>
<sequence>MRKFHKSLLLEIPSGLLIIYAALWLGKLLSKASGELLPSSIMGMLLLTAALQLRWIKLTWVERTANQFVRWMSLLFVPISIGLVENIETLLQALPAMLLTCGLATLILLVAVGRFYQYWERRVQLKDDAEQHQGGAQ</sequence>
<evidence type="ECO:0000256" key="4">
    <source>
        <dbReference type="ARBA" id="ARBA00022989"/>
    </source>
</evidence>
<dbReference type="PANTHER" id="PTHR33931">
    <property type="entry name" value="HOLIN-LIKE PROTEIN CIDA-RELATED"/>
    <property type="match status" value="1"/>
</dbReference>
<evidence type="ECO:0000313" key="8">
    <source>
        <dbReference type="Proteomes" id="UP000651977"/>
    </source>
</evidence>
<dbReference type="Proteomes" id="UP000651977">
    <property type="component" value="Unassembled WGS sequence"/>
</dbReference>
<dbReference type="RefSeq" id="WP_055732258.1">
    <property type="nucleotide sequence ID" value="NZ_BMDY01000004.1"/>
</dbReference>
<feature type="transmembrane region" description="Helical" evidence="6">
    <location>
        <begin position="68"/>
        <end position="87"/>
    </location>
</feature>
<name>A0ABQ1HY06_9ALTE</name>
<proteinExistence type="predicted"/>
<evidence type="ECO:0000256" key="2">
    <source>
        <dbReference type="ARBA" id="ARBA00022475"/>
    </source>
</evidence>
<feature type="transmembrane region" description="Helical" evidence="6">
    <location>
        <begin position="93"/>
        <end position="116"/>
    </location>
</feature>
<evidence type="ECO:0000256" key="1">
    <source>
        <dbReference type="ARBA" id="ARBA00004651"/>
    </source>
</evidence>
<accession>A0ABQ1HY06</accession>
<gene>
    <name evidence="7" type="ORF">GCM10007414_08820</name>
</gene>
<keyword evidence="2" id="KW-1003">Cell membrane</keyword>
<evidence type="ECO:0000256" key="5">
    <source>
        <dbReference type="ARBA" id="ARBA00023136"/>
    </source>
</evidence>
<evidence type="ECO:0000313" key="7">
    <source>
        <dbReference type="EMBL" id="GGA98099.1"/>
    </source>
</evidence>
<evidence type="ECO:0000256" key="3">
    <source>
        <dbReference type="ARBA" id="ARBA00022692"/>
    </source>
</evidence>